<dbReference type="SUPFAM" id="SSF53955">
    <property type="entry name" value="Lysozyme-like"/>
    <property type="match status" value="1"/>
</dbReference>
<dbReference type="Pfam" id="PF01551">
    <property type="entry name" value="Peptidase_M23"/>
    <property type="match status" value="1"/>
</dbReference>
<proteinExistence type="predicted"/>
<dbReference type="InterPro" id="IPR016047">
    <property type="entry name" value="M23ase_b-sheet_dom"/>
</dbReference>
<evidence type="ECO:0000313" key="2">
    <source>
        <dbReference type="EMBL" id="PZO10243.1"/>
    </source>
</evidence>
<organism evidence="2 3">
    <name type="scientific">Leptolyngbya foveolarum</name>
    <dbReference type="NCBI Taxonomy" id="47253"/>
    <lineage>
        <taxon>Bacteria</taxon>
        <taxon>Bacillati</taxon>
        <taxon>Cyanobacteriota</taxon>
        <taxon>Cyanophyceae</taxon>
        <taxon>Leptolyngbyales</taxon>
        <taxon>Leptolyngbyaceae</taxon>
        <taxon>Leptolyngbya group</taxon>
        <taxon>Leptolyngbya</taxon>
    </lineage>
</organism>
<dbReference type="SUPFAM" id="SSF51261">
    <property type="entry name" value="Duplicated hybrid motif"/>
    <property type="match status" value="1"/>
</dbReference>
<gene>
    <name evidence="2" type="ORF">DCF25_20910</name>
</gene>
<dbReference type="CDD" id="cd12797">
    <property type="entry name" value="M23_peptidase"/>
    <property type="match status" value="1"/>
</dbReference>
<dbReference type="PANTHER" id="PTHR21666:SF270">
    <property type="entry name" value="MUREIN HYDROLASE ACTIVATOR ENVC"/>
    <property type="match status" value="1"/>
</dbReference>
<dbReference type="Gene3D" id="1.10.530.10">
    <property type="match status" value="1"/>
</dbReference>
<dbReference type="PROSITE" id="PS51318">
    <property type="entry name" value="TAT"/>
    <property type="match status" value="1"/>
</dbReference>
<dbReference type="Gene3D" id="2.70.70.10">
    <property type="entry name" value="Glucose Permease (Domain IIA)"/>
    <property type="match status" value="1"/>
</dbReference>
<dbReference type="PANTHER" id="PTHR21666">
    <property type="entry name" value="PEPTIDASE-RELATED"/>
    <property type="match status" value="1"/>
</dbReference>
<dbReference type="InterPro" id="IPR023346">
    <property type="entry name" value="Lysozyme-like_dom_sf"/>
</dbReference>
<dbReference type="EMBL" id="QBMC01000226">
    <property type="protein sequence ID" value="PZO10243.1"/>
    <property type="molecule type" value="Genomic_DNA"/>
</dbReference>
<dbReference type="Proteomes" id="UP000249354">
    <property type="component" value="Unassembled WGS sequence"/>
</dbReference>
<reference evidence="3" key="1">
    <citation type="submission" date="2018-04" db="EMBL/GenBank/DDBJ databases">
        <authorList>
            <person name="Cornet L."/>
        </authorList>
    </citation>
    <scope>NUCLEOTIDE SEQUENCE [LARGE SCALE GENOMIC DNA]</scope>
</reference>
<sequence length="382" mass="42306">MNRRDFLRTATAAALTVIGGKVAWRGYQDAQAPNILDYLDRQLTPAAAAQTTAEKISHYGKLSEGDIFWSVMWPYMYAVGRAEGTVGNSLGIDPYKVIYTYNQFDNFSDHPRRAHPILDENGQPTGKVSDASGWPQFISTTWDKTVADNPFWYDGPAFGPANQDLGFLYLHRDTGAHVALMAGIQVEPLTQRLSVSYEAFIQAISLDSQEWASLPGANIGAETGQNTRPKWWLWTQFQWALWRQMGYRRRILHPIGADKVLTSEMGYQAWRDGIHWGQDFSCTEGTAILAPEAGSVTLTGYEPNGGYYLSFAPTAQPELAVIFRHCQGKSIVAEGAPVEVGKPIGRTGNSGASTTAPHAHIEVTVDGQHIDPHYYLGMSQWF</sequence>
<evidence type="ECO:0000259" key="1">
    <source>
        <dbReference type="Pfam" id="PF01551"/>
    </source>
</evidence>
<name>A0A2W4TN47_9CYAN</name>
<dbReference type="InterPro" id="IPR006311">
    <property type="entry name" value="TAT_signal"/>
</dbReference>
<dbReference type="GO" id="GO:0004222">
    <property type="term" value="F:metalloendopeptidase activity"/>
    <property type="evidence" value="ECO:0007669"/>
    <property type="project" value="TreeGrafter"/>
</dbReference>
<dbReference type="InterPro" id="IPR011055">
    <property type="entry name" value="Dup_hybrid_motif"/>
</dbReference>
<evidence type="ECO:0000313" key="3">
    <source>
        <dbReference type="Proteomes" id="UP000249354"/>
    </source>
</evidence>
<protein>
    <recommendedName>
        <fullName evidence="1">M23ase beta-sheet core domain-containing protein</fullName>
    </recommendedName>
</protein>
<accession>A0A2W4TN47</accession>
<dbReference type="AlphaFoldDB" id="A0A2W4TN47"/>
<dbReference type="InterPro" id="IPR050570">
    <property type="entry name" value="Cell_wall_metabolism_enzyme"/>
</dbReference>
<feature type="domain" description="M23ase beta-sheet core" evidence="1">
    <location>
        <begin position="274"/>
        <end position="372"/>
    </location>
</feature>
<reference evidence="2 3" key="2">
    <citation type="submission" date="2018-06" db="EMBL/GenBank/DDBJ databases">
        <title>Metagenomic assembly of (sub)arctic Cyanobacteria and their associated microbiome from non-axenic cultures.</title>
        <authorList>
            <person name="Baurain D."/>
        </authorList>
    </citation>
    <scope>NUCLEOTIDE SEQUENCE [LARGE SCALE GENOMIC DNA]</scope>
    <source>
        <strain evidence="2">ULC129bin1</strain>
    </source>
</reference>
<comment type="caution">
    <text evidence="2">The sequence shown here is derived from an EMBL/GenBank/DDBJ whole genome shotgun (WGS) entry which is preliminary data.</text>
</comment>